<dbReference type="EMBL" id="JAGKQQ010000001">
    <property type="protein sequence ID" value="MBP3955334.1"/>
    <property type="molecule type" value="Genomic_DNA"/>
</dbReference>
<keyword evidence="2" id="KW-1185">Reference proteome</keyword>
<organism evidence="1 2">
    <name type="scientific">Gemmata palustris</name>
    <dbReference type="NCBI Taxonomy" id="2822762"/>
    <lineage>
        <taxon>Bacteria</taxon>
        <taxon>Pseudomonadati</taxon>
        <taxon>Planctomycetota</taxon>
        <taxon>Planctomycetia</taxon>
        <taxon>Gemmatales</taxon>
        <taxon>Gemmataceae</taxon>
        <taxon>Gemmata</taxon>
    </lineage>
</organism>
<comment type="caution">
    <text evidence="1">The sequence shown here is derived from an EMBL/GenBank/DDBJ whole genome shotgun (WGS) entry which is preliminary data.</text>
</comment>
<gene>
    <name evidence="1" type="ORF">J8F10_08580</name>
</gene>
<accession>A0ABS5BNM6</accession>
<evidence type="ECO:0008006" key="3">
    <source>
        <dbReference type="Google" id="ProtNLM"/>
    </source>
</evidence>
<protein>
    <recommendedName>
        <fullName evidence="3">Nucleotide-diphospho-sugar transferase domain-containing protein</fullName>
    </recommendedName>
</protein>
<proteinExistence type="predicted"/>
<evidence type="ECO:0000313" key="1">
    <source>
        <dbReference type="EMBL" id="MBP3955334.1"/>
    </source>
</evidence>
<dbReference type="RefSeq" id="WP_210653417.1">
    <property type="nucleotide sequence ID" value="NZ_JAGKQQ010000001.1"/>
</dbReference>
<reference evidence="1 2" key="1">
    <citation type="submission" date="2021-04" db="EMBL/GenBank/DDBJ databases">
        <authorList>
            <person name="Ivanova A."/>
        </authorList>
    </citation>
    <scope>NUCLEOTIDE SEQUENCE [LARGE SCALE GENOMIC DNA]</scope>
    <source>
        <strain evidence="1 2">G18</strain>
    </source>
</reference>
<dbReference type="Proteomes" id="UP000676565">
    <property type="component" value="Unassembled WGS sequence"/>
</dbReference>
<evidence type="ECO:0000313" key="2">
    <source>
        <dbReference type="Proteomes" id="UP000676565"/>
    </source>
</evidence>
<sequence length="183" mass="20120">MRAVYIALIEKAQKRVWAFGMTNRHFVTQNAEALAAVATLRPVEVVVAFWDPDASLRTPGRPTQERSILEVQAALEQTTGAEWGKQIGNSEAALIRHFPAGATRHGNLRMLRLASVTNFSCLIVDDDVFFFPFLAEPESNNDPIIHCSADGVIGRAIVRHFEALLADKNIARQVYPVPPGATS</sequence>
<name>A0ABS5BNM6_9BACT</name>